<feature type="domain" description="ABC transmembrane type-1" evidence="8">
    <location>
        <begin position="73"/>
        <end position="260"/>
    </location>
</feature>
<dbReference type="CDD" id="cd06261">
    <property type="entry name" value="TM_PBP2"/>
    <property type="match status" value="1"/>
</dbReference>
<keyword evidence="3" id="KW-1003">Cell membrane</keyword>
<name>A0A0R3E112_9BRAD</name>
<dbReference type="Proteomes" id="UP000051936">
    <property type="component" value="Unassembled WGS sequence"/>
</dbReference>
<evidence type="ECO:0000256" key="5">
    <source>
        <dbReference type="ARBA" id="ARBA00022989"/>
    </source>
</evidence>
<dbReference type="Pfam" id="PF00528">
    <property type="entry name" value="BPD_transp_1"/>
    <property type="match status" value="1"/>
</dbReference>
<dbReference type="EMBL" id="LJYG01000034">
    <property type="protein sequence ID" value="KRQ15808.1"/>
    <property type="molecule type" value="Genomic_DNA"/>
</dbReference>
<dbReference type="PROSITE" id="PS50928">
    <property type="entry name" value="ABC_TM1"/>
    <property type="match status" value="1"/>
</dbReference>
<keyword evidence="5 7" id="KW-1133">Transmembrane helix</keyword>
<dbReference type="PANTHER" id="PTHR32243">
    <property type="entry name" value="MALTOSE TRANSPORT SYSTEM PERMEASE-RELATED"/>
    <property type="match status" value="1"/>
</dbReference>
<gene>
    <name evidence="9" type="ORF">AOQ71_07970</name>
</gene>
<dbReference type="STRING" id="989370.AOQ71_07970"/>
<dbReference type="AlphaFoldDB" id="A0A0R3E112"/>
<comment type="similarity">
    <text evidence="7">Belongs to the binding-protein-dependent transport system permease family.</text>
</comment>
<evidence type="ECO:0000256" key="1">
    <source>
        <dbReference type="ARBA" id="ARBA00004651"/>
    </source>
</evidence>
<protein>
    <submittedName>
        <fullName evidence="9">Sugar ABC transporter permease</fullName>
    </submittedName>
</protein>
<comment type="subcellular location">
    <subcellularLocation>
        <location evidence="1 7">Cell membrane</location>
        <topology evidence="1 7">Multi-pass membrane protein</topology>
    </subcellularLocation>
</comment>
<dbReference type="Gene3D" id="1.10.3720.10">
    <property type="entry name" value="MetI-like"/>
    <property type="match status" value="1"/>
</dbReference>
<feature type="transmembrane region" description="Helical" evidence="7">
    <location>
        <begin position="108"/>
        <end position="129"/>
    </location>
</feature>
<dbReference type="GO" id="GO:0005886">
    <property type="term" value="C:plasma membrane"/>
    <property type="evidence" value="ECO:0007669"/>
    <property type="project" value="UniProtKB-SubCell"/>
</dbReference>
<sequence length="275" mass="29762">MTDAAHNERWIRWLNTVQLVIAGAVIMAPTVWMVLSSFKPSFEVTAYPPTVIFAPTLENYVELTRTTPFLSYALNSLIVTVGSTALGLLFGIPAAFAVSWTRITWPAILTLAARMAPGTLFLLPWYVMFRQVGMIGSYTALILSHAVITLPIVIWVLLPSFDAIPRSVFEAAQVDGCSVTRILWRIAMPLVASGIAVSAILAFVFSWNYFLFALVLSNGDTKTLIAAAFNFIGEGSTQWGALMAAATLIALPPLLLAALVQRWLVSGLTLGAVKG</sequence>
<dbReference type="GO" id="GO:0055085">
    <property type="term" value="P:transmembrane transport"/>
    <property type="evidence" value="ECO:0007669"/>
    <property type="project" value="InterPro"/>
</dbReference>
<dbReference type="RefSeq" id="WP_057744083.1">
    <property type="nucleotide sequence ID" value="NZ_LJYG01000034.1"/>
</dbReference>
<evidence type="ECO:0000313" key="10">
    <source>
        <dbReference type="Proteomes" id="UP000051936"/>
    </source>
</evidence>
<feature type="transmembrane region" description="Helical" evidence="7">
    <location>
        <begin position="12"/>
        <end position="35"/>
    </location>
</feature>
<evidence type="ECO:0000259" key="8">
    <source>
        <dbReference type="PROSITE" id="PS50928"/>
    </source>
</evidence>
<dbReference type="InterPro" id="IPR000515">
    <property type="entry name" value="MetI-like"/>
</dbReference>
<dbReference type="InterPro" id="IPR050901">
    <property type="entry name" value="BP-dep_ABC_trans_perm"/>
</dbReference>
<dbReference type="OrthoDB" id="9815445at2"/>
<evidence type="ECO:0000256" key="3">
    <source>
        <dbReference type="ARBA" id="ARBA00022475"/>
    </source>
</evidence>
<evidence type="ECO:0000256" key="2">
    <source>
        <dbReference type="ARBA" id="ARBA00022448"/>
    </source>
</evidence>
<feature type="transmembrane region" description="Helical" evidence="7">
    <location>
        <begin position="190"/>
        <end position="210"/>
    </location>
</feature>
<evidence type="ECO:0000256" key="6">
    <source>
        <dbReference type="ARBA" id="ARBA00023136"/>
    </source>
</evidence>
<accession>A0A0R3E112</accession>
<evidence type="ECO:0000256" key="7">
    <source>
        <dbReference type="RuleBase" id="RU363032"/>
    </source>
</evidence>
<evidence type="ECO:0000256" key="4">
    <source>
        <dbReference type="ARBA" id="ARBA00022692"/>
    </source>
</evidence>
<comment type="caution">
    <text evidence="9">The sequence shown here is derived from an EMBL/GenBank/DDBJ whole genome shotgun (WGS) entry which is preliminary data.</text>
</comment>
<organism evidence="9 10">
    <name type="scientific">Bradyrhizobium manausense</name>
    <dbReference type="NCBI Taxonomy" id="989370"/>
    <lineage>
        <taxon>Bacteria</taxon>
        <taxon>Pseudomonadati</taxon>
        <taxon>Pseudomonadota</taxon>
        <taxon>Alphaproteobacteria</taxon>
        <taxon>Hyphomicrobiales</taxon>
        <taxon>Nitrobacteraceae</taxon>
        <taxon>Bradyrhizobium</taxon>
    </lineage>
</organism>
<keyword evidence="6 7" id="KW-0472">Membrane</keyword>
<feature type="transmembrane region" description="Helical" evidence="7">
    <location>
        <begin position="72"/>
        <end position="96"/>
    </location>
</feature>
<dbReference type="InterPro" id="IPR035906">
    <property type="entry name" value="MetI-like_sf"/>
</dbReference>
<keyword evidence="10" id="KW-1185">Reference proteome</keyword>
<keyword evidence="4 7" id="KW-0812">Transmembrane</keyword>
<reference evidence="9 10" key="1">
    <citation type="submission" date="2015-09" db="EMBL/GenBank/DDBJ databases">
        <title>Draft Genome Sequence of Bradyrhizobium manausense Strain BR 3351T, a Novel Symbiotic Nitrogen-Fixing Alphaproteobacterium Isolated from Brazilian Amazon Rain Forest.</title>
        <authorList>
            <person name="De Araujo J.L."/>
            <person name="Zilli J.E."/>
        </authorList>
    </citation>
    <scope>NUCLEOTIDE SEQUENCE [LARGE SCALE GENOMIC DNA]</scope>
    <source>
        <strain evidence="9 10">BR3351</strain>
    </source>
</reference>
<proteinExistence type="inferred from homology"/>
<keyword evidence="2 7" id="KW-0813">Transport</keyword>
<feature type="transmembrane region" description="Helical" evidence="7">
    <location>
        <begin position="239"/>
        <end position="260"/>
    </location>
</feature>
<evidence type="ECO:0000313" key="9">
    <source>
        <dbReference type="EMBL" id="KRQ15808.1"/>
    </source>
</evidence>
<dbReference type="SUPFAM" id="SSF161098">
    <property type="entry name" value="MetI-like"/>
    <property type="match status" value="1"/>
</dbReference>
<feature type="transmembrane region" description="Helical" evidence="7">
    <location>
        <begin position="135"/>
        <end position="158"/>
    </location>
</feature>
<dbReference type="PANTHER" id="PTHR32243:SF18">
    <property type="entry name" value="INNER MEMBRANE ABC TRANSPORTER PERMEASE PROTEIN YCJP"/>
    <property type="match status" value="1"/>
</dbReference>